<dbReference type="Proteomes" id="UP000507470">
    <property type="component" value="Unassembled WGS sequence"/>
</dbReference>
<dbReference type="EMBL" id="CACVKT020006393">
    <property type="protein sequence ID" value="CAC5401255.1"/>
    <property type="molecule type" value="Genomic_DNA"/>
</dbReference>
<feature type="transmembrane region" description="Helical" evidence="4">
    <location>
        <begin position="801"/>
        <end position="818"/>
    </location>
</feature>
<dbReference type="FunFam" id="2.20.100.10:FF:000007">
    <property type="entry name" value="Thrombospondin 1"/>
    <property type="match status" value="2"/>
</dbReference>
<sequence>MKSAILFLTILISCQGAPDNRGTEFIIAYMDNYLENFPLELFVTTSRTTTVNVQVTSPGWTNPSVNDQFSVIAGSVKQLFIDLKLRLNGSVKEKKGILVTATDEIVIYGVNKQDYSNDAFLGLPTDVLAMEYYTVTYYPPYRRAQICVVGVEDSTTVSIKLSSCSNCGSVTYDGATYNKGNTLTLSMDRYDAIQLQSTGDLTGAHITANKKISVFSGNRKTKTGSGGSQDHLVEHLTPVDTWGKRFATVPTPMRTVGDYFKIIASEDSTSVTYKCNQNNAITTGSVSLSNAGDFQQLLIGSGKYCYFVADKAILLVQTVLSQQSSNEPSDPAMLIIPPVEQYAADYTFTTPKYSKGSYDNYFMFVVDSSQKSGLRLDGSAFPSNTVYHNIPDTNLVGAYISVTEGSHTVRHTSVISVFGGFLYGRANAETYGFTTGMRMAGINTVCVPSTTVVGDGIDNDCDGLIDEELCTTANQNNDDDGDGVSDEDCATPAPIDGEWAAWNSLGSCSISCKDYGTSQTGTATRTRTCTNPAPQYDGLQCVGSGSESQSCTPTIYCPINGGFSSWSAWGQCSVTCATGTQTRARTCTNPAALYNGLTCSGSYSDSKTCTLTPCPIDGDWTNWSSWATCTVTCGGGSKGRSRTCTAPAPAHGGSDCSGDGSETQACNTQVCVIDGGWGSWSAYGSCSVTCGGGKSSRSKVCNNPTPQNGGLDCSGSSSEYGDCNTHACPTAGVGQYVQMCPSGYFTCESGSTKCIDGSKACDCDESPATGNCDDGSDETTSYAGCSPQVLLTCPSGSERSAAASVILLLFVVGYLRIFM</sequence>
<evidence type="ECO:0000313" key="8">
    <source>
        <dbReference type="Proteomes" id="UP000507470"/>
    </source>
</evidence>
<keyword evidence="4" id="KW-0472">Membrane</keyword>
<evidence type="ECO:0000256" key="1">
    <source>
        <dbReference type="ARBA" id="ARBA00022737"/>
    </source>
</evidence>
<comment type="caution">
    <text evidence="3">Lacks conserved residue(s) required for the propagation of feature annotation.</text>
</comment>
<dbReference type="PANTHER" id="PTHR46534:SF1">
    <property type="entry name" value="IGGFC-BINDING PROTEIN N-TERMINAL DOMAIN-CONTAINING PROTEIN"/>
    <property type="match status" value="1"/>
</dbReference>
<dbReference type="SMART" id="SM00209">
    <property type="entry name" value="TSP1"/>
    <property type="match status" value="4"/>
</dbReference>
<dbReference type="InterPro" id="IPR035234">
    <property type="entry name" value="IgGFc-bd_N"/>
</dbReference>
<feature type="chain" id="PRO_5027057793" evidence="5">
    <location>
        <begin position="17"/>
        <end position="819"/>
    </location>
</feature>
<reference evidence="7 8" key="1">
    <citation type="submission" date="2020-06" db="EMBL/GenBank/DDBJ databases">
        <authorList>
            <person name="Li R."/>
            <person name="Bekaert M."/>
        </authorList>
    </citation>
    <scope>NUCLEOTIDE SEQUENCE [LARGE SCALE GENOMIC DNA]</scope>
    <source>
        <strain evidence="8">wild</strain>
    </source>
</reference>
<dbReference type="PANTHER" id="PTHR46534">
    <property type="entry name" value="IGGFC_BINDING DOMAIN-CONTAINING PROTEIN"/>
    <property type="match status" value="1"/>
</dbReference>
<dbReference type="FunFam" id="2.20.100.10:FF:000001">
    <property type="entry name" value="semaphorin-5A isoform X1"/>
    <property type="match status" value="2"/>
</dbReference>
<dbReference type="PROSITE" id="PS50068">
    <property type="entry name" value="LDLRA_2"/>
    <property type="match status" value="1"/>
</dbReference>
<evidence type="ECO:0000256" key="4">
    <source>
        <dbReference type="SAM" id="Phobius"/>
    </source>
</evidence>
<keyword evidence="5" id="KW-0732">Signal</keyword>
<dbReference type="Gene3D" id="2.20.100.10">
    <property type="entry name" value="Thrombospondin type-1 (TSP1) repeat"/>
    <property type="match status" value="4"/>
</dbReference>
<dbReference type="AlphaFoldDB" id="A0A6J8CZJ3"/>
<name>A0A6J8CZJ3_MYTCO</name>
<evidence type="ECO:0000256" key="5">
    <source>
        <dbReference type="SAM" id="SignalP"/>
    </source>
</evidence>
<dbReference type="SUPFAM" id="SSF82895">
    <property type="entry name" value="TSP-1 type 1 repeat"/>
    <property type="match status" value="4"/>
</dbReference>
<dbReference type="PROSITE" id="PS50092">
    <property type="entry name" value="TSP1"/>
    <property type="match status" value="4"/>
</dbReference>
<dbReference type="CDD" id="cd00112">
    <property type="entry name" value="LDLa"/>
    <property type="match status" value="1"/>
</dbReference>
<evidence type="ECO:0000313" key="7">
    <source>
        <dbReference type="EMBL" id="CAC5401255.1"/>
    </source>
</evidence>
<keyword evidence="1" id="KW-0677">Repeat</keyword>
<keyword evidence="4" id="KW-1133">Transmembrane helix</keyword>
<dbReference type="PRINTS" id="PR01705">
    <property type="entry name" value="TSP1REPEAT"/>
</dbReference>
<proteinExistence type="predicted"/>
<keyword evidence="4" id="KW-0812">Transmembrane</keyword>
<keyword evidence="2" id="KW-1015">Disulfide bond</keyword>
<dbReference type="InterPro" id="IPR002172">
    <property type="entry name" value="LDrepeatLR_classA_rpt"/>
</dbReference>
<dbReference type="Pfam" id="PF17517">
    <property type="entry name" value="IgGFc_binding"/>
    <property type="match status" value="1"/>
</dbReference>
<dbReference type="InterPro" id="IPR036383">
    <property type="entry name" value="TSP1_rpt_sf"/>
</dbReference>
<protein>
    <submittedName>
        <fullName evidence="7">Coadhesin,Thrombospondin-1,Mucin-like protein,Hemicentin-1,Thrombospondin-2</fullName>
    </submittedName>
</protein>
<gene>
    <name evidence="7" type="ORF">MCOR_35357</name>
</gene>
<evidence type="ECO:0000259" key="6">
    <source>
        <dbReference type="Pfam" id="PF17517"/>
    </source>
</evidence>
<evidence type="ECO:0000256" key="3">
    <source>
        <dbReference type="PROSITE-ProRule" id="PRU00124"/>
    </source>
</evidence>
<dbReference type="Pfam" id="PF00090">
    <property type="entry name" value="TSP_1"/>
    <property type="match status" value="4"/>
</dbReference>
<feature type="domain" description="IgGFc-binding protein N-terminal" evidence="6">
    <location>
        <begin position="118"/>
        <end position="417"/>
    </location>
</feature>
<organism evidence="7 8">
    <name type="scientific">Mytilus coruscus</name>
    <name type="common">Sea mussel</name>
    <dbReference type="NCBI Taxonomy" id="42192"/>
    <lineage>
        <taxon>Eukaryota</taxon>
        <taxon>Metazoa</taxon>
        <taxon>Spiralia</taxon>
        <taxon>Lophotrochozoa</taxon>
        <taxon>Mollusca</taxon>
        <taxon>Bivalvia</taxon>
        <taxon>Autobranchia</taxon>
        <taxon>Pteriomorphia</taxon>
        <taxon>Mytilida</taxon>
        <taxon>Mytiloidea</taxon>
        <taxon>Mytilidae</taxon>
        <taxon>Mytilinae</taxon>
        <taxon>Mytilus</taxon>
    </lineage>
</organism>
<evidence type="ECO:0000256" key="2">
    <source>
        <dbReference type="ARBA" id="ARBA00023157"/>
    </source>
</evidence>
<feature type="signal peptide" evidence="5">
    <location>
        <begin position="1"/>
        <end position="16"/>
    </location>
</feature>
<dbReference type="OrthoDB" id="10005154at2759"/>
<accession>A0A6J8CZJ3</accession>
<dbReference type="InterPro" id="IPR000884">
    <property type="entry name" value="TSP1_rpt"/>
</dbReference>
<keyword evidence="8" id="KW-1185">Reference proteome</keyword>